<feature type="compositionally biased region" description="Basic and acidic residues" evidence="1">
    <location>
        <begin position="159"/>
        <end position="176"/>
    </location>
</feature>
<reference evidence="2" key="1">
    <citation type="submission" date="2020-02" db="EMBL/GenBank/DDBJ databases">
        <authorList>
            <person name="Meier V. D."/>
        </authorList>
    </citation>
    <scope>NUCLEOTIDE SEQUENCE</scope>
    <source>
        <strain evidence="2">AVDCRST_MAG54</strain>
    </source>
</reference>
<name>A0A6J4H5I2_9PSEU</name>
<dbReference type="EMBL" id="CADCTH010000025">
    <property type="protein sequence ID" value="CAA9211981.1"/>
    <property type="molecule type" value="Genomic_DNA"/>
</dbReference>
<gene>
    <name evidence="2" type="ORF">AVDCRST_MAG54-153</name>
</gene>
<feature type="compositionally biased region" description="Basic residues" evidence="1">
    <location>
        <begin position="243"/>
        <end position="253"/>
    </location>
</feature>
<accession>A0A6J4H5I2</accession>
<feature type="compositionally biased region" description="Basic residues" evidence="1">
    <location>
        <begin position="210"/>
        <end position="222"/>
    </location>
</feature>
<evidence type="ECO:0000256" key="1">
    <source>
        <dbReference type="SAM" id="MobiDB-lite"/>
    </source>
</evidence>
<organism evidence="2">
    <name type="scientific">uncultured Actinomycetospora sp</name>
    <dbReference type="NCBI Taxonomy" id="1135996"/>
    <lineage>
        <taxon>Bacteria</taxon>
        <taxon>Bacillati</taxon>
        <taxon>Actinomycetota</taxon>
        <taxon>Actinomycetes</taxon>
        <taxon>Pseudonocardiales</taxon>
        <taxon>Pseudonocardiaceae</taxon>
        <taxon>Actinomycetospora</taxon>
        <taxon>environmental samples</taxon>
    </lineage>
</organism>
<evidence type="ECO:0000313" key="2">
    <source>
        <dbReference type="EMBL" id="CAA9211981.1"/>
    </source>
</evidence>
<feature type="region of interest" description="Disordered" evidence="1">
    <location>
        <begin position="1"/>
        <end position="223"/>
    </location>
</feature>
<feature type="region of interest" description="Disordered" evidence="1">
    <location>
        <begin position="238"/>
        <end position="282"/>
    </location>
</feature>
<protein>
    <submittedName>
        <fullName evidence="2">Ferrous iron transport permease EfeU</fullName>
    </submittedName>
</protein>
<feature type="non-terminal residue" evidence="2">
    <location>
        <position position="282"/>
    </location>
</feature>
<feature type="compositionally biased region" description="Basic and acidic residues" evidence="1">
    <location>
        <begin position="73"/>
        <end position="111"/>
    </location>
</feature>
<feature type="compositionally biased region" description="Basic residues" evidence="1">
    <location>
        <begin position="268"/>
        <end position="282"/>
    </location>
</feature>
<dbReference type="AlphaFoldDB" id="A0A6J4H5I2"/>
<proteinExistence type="predicted"/>
<feature type="compositionally biased region" description="Basic residues" evidence="1">
    <location>
        <begin position="112"/>
        <end position="126"/>
    </location>
</feature>
<sequence>AGQRPDRPARGPRGVAGGQHPRRLPGAHRPPPRAGEGVAGRRAGGRGQRGRHARPDAHAAGADLRGPGTARRLAVDHRGRLRHLDDLLDAPRRPDDRRRAAGRPRACDRHGLGGRRRDGRARRGPRGARDRGVLRRGRAGRGGDHRPADRLPAGHRRGDRAGVPRLPRRDHAEPRQVLHGHRRAAGVRGRRDPRLRRARPAGGPVPARSGHPRLRRQRRRPRGLLVRRAAQGHLQLLPADHRPRGRRVGALRGRRPDALPAPGVAQRARARPGRHRRRPGRL</sequence>
<feature type="non-terminal residue" evidence="2">
    <location>
        <position position="1"/>
    </location>
</feature>